<dbReference type="Pfam" id="PF01553">
    <property type="entry name" value="Acyltransferase"/>
    <property type="match status" value="1"/>
</dbReference>
<keyword evidence="4 10" id="KW-0812">Transmembrane</keyword>
<evidence type="ECO:0000256" key="10">
    <source>
        <dbReference type="SAM" id="Phobius"/>
    </source>
</evidence>
<feature type="region of interest" description="Disordered" evidence="9">
    <location>
        <begin position="337"/>
        <end position="359"/>
    </location>
</feature>
<evidence type="ECO:0000256" key="8">
    <source>
        <dbReference type="ARBA" id="ARBA00023315"/>
    </source>
</evidence>
<dbReference type="EMBL" id="JARBJD010000074">
    <property type="protein sequence ID" value="KAK2954780.1"/>
    <property type="molecule type" value="Genomic_DNA"/>
</dbReference>
<proteinExistence type="inferred from homology"/>
<evidence type="ECO:0000259" key="11">
    <source>
        <dbReference type="SMART" id="SM00563"/>
    </source>
</evidence>
<dbReference type="Proteomes" id="UP001281761">
    <property type="component" value="Unassembled WGS sequence"/>
</dbReference>
<evidence type="ECO:0000256" key="3">
    <source>
        <dbReference type="ARBA" id="ARBA00022679"/>
    </source>
</evidence>
<comment type="subcellular location">
    <subcellularLocation>
        <location evidence="1">Membrane</location>
    </subcellularLocation>
</comment>
<dbReference type="PANTHER" id="PTHR23063:SF52">
    <property type="entry name" value="LYSOPHOSPHATIDYLCHOLINE ACYLTRANSFERASE"/>
    <property type="match status" value="1"/>
</dbReference>
<keyword evidence="6" id="KW-0443">Lipid metabolism</keyword>
<accession>A0ABQ9XTG8</accession>
<keyword evidence="5 10" id="KW-1133">Transmembrane helix</keyword>
<evidence type="ECO:0000313" key="13">
    <source>
        <dbReference type="Proteomes" id="UP001281761"/>
    </source>
</evidence>
<keyword evidence="13" id="KW-1185">Reference proteome</keyword>
<dbReference type="PANTHER" id="PTHR23063">
    <property type="entry name" value="PHOSPHOLIPID ACYLTRANSFERASE"/>
    <property type="match status" value="1"/>
</dbReference>
<sequence>MVQHPSFQPFVHLYPGNSFWRWFKFLILPGPIIGLLKALCFLLAWVVFYVNLRIIFIGYRSWDKPASKWRRRLSQFALWLANIQTCLAFCIIPKYVDHSKRDPKDPKSKTHPSFSWDQSYTLVGNHLSVYDPIIGGSYLGNPSVMANGAFMNVPILGFILKHFRAVAAYRDKTDHTKRKSASEVYVDRINNPQEGEYPVCIYPEGTDTNGSCVTRFHKGAFLPGKPVRPFIIKYPGKQLNMAWDSISAVSLVWETACQFYCRFELHVFDLYYPSESEQADPELYSQNVGKFIAYQLGVPYRPECDIPHYLIASKLWNKKLTWDEALCQLEQINQPLASPTTQTDSEKKETATHTPVSVV</sequence>
<dbReference type="SMART" id="SM00563">
    <property type="entry name" value="PlsC"/>
    <property type="match status" value="1"/>
</dbReference>
<reference evidence="12 13" key="1">
    <citation type="journal article" date="2022" name="bioRxiv">
        <title>Genomics of Preaxostyla Flagellates Illuminates Evolutionary Transitions and the Path Towards Mitochondrial Loss.</title>
        <authorList>
            <person name="Novak L.V.F."/>
            <person name="Treitli S.C."/>
            <person name="Pyrih J."/>
            <person name="Halakuc P."/>
            <person name="Pipaliya S.V."/>
            <person name="Vacek V."/>
            <person name="Brzon O."/>
            <person name="Soukal P."/>
            <person name="Eme L."/>
            <person name="Dacks J.B."/>
            <person name="Karnkowska A."/>
            <person name="Elias M."/>
            <person name="Hampl V."/>
        </authorList>
    </citation>
    <scope>NUCLEOTIDE SEQUENCE [LARGE SCALE GENOMIC DNA]</scope>
    <source>
        <strain evidence="12">NAU3</strain>
        <tissue evidence="12">Gut</tissue>
    </source>
</reference>
<name>A0ABQ9XTG8_9EUKA</name>
<evidence type="ECO:0000256" key="6">
    <source>
        <dbReference type="ARBA" id="ARBA00023098"/>
    </source>
</evidence>
<keyword evidence="8 12" id="KW-0012">Acyltransferase</keyword>
<evidence type="ECO:0000256" key="1">
    <source>
        <dbReference type="ARBA" id="ARBA00004370"/>
    </source>
</evidence>
<feature type="domain" description="Phospholipid/glycerol acyltransferase" evidence="11">
    <location>
        <begin position="120"/>
        <end position="235"/>
    </location>
</feature>
<evidence type="ECO:0000256" key="4">
    <source>
        <dbReference type="ARBA" id="ARBA00022692"/>
    </source>
</evidence>
<dbReference type="GO" id="GO:0016746">
    <property type="term" value="F:acyltransferase activity"/>
    <property type="evidence" value="ECO:0007669"/>
    <property type="project" value="UniProtKB-KW"/>
</dbReference>
<dbReference type="SUPFAM" id="SSF69593">
    <property type="entry name" value="Glycerol-3-phosphate (1)-acyltransferase"/>
    <property type="match status" value="1"/>
</dbReference>
<gene>
    <name evidence="12" type="ORF">BLNAU_10265</name>
</gene>
<evidence type="ECO:0000256" key="5">
    <source>
        <dbReference type="ARBA" id="ARBA00022989"/>
    </source>
</evidence>
<feature type="transmembrane region" description="Helical" evidence="10">
    <location>
        <begin position="76"/>
        <end position="96"/>
    </location>
</feature>
<feature type="transmembrane region" description="Helical" evidence="10">
    <location>
        <begin position="32"/>
        <end position="56"/>
    </location>
</feature>
<evidence type="ECO:0000256" key="2">
    <source>
        <dbReference type="ARBA" id="ARBA00008655"/>
    </source>
</evidence>
<organism evidence="12 13">
    <name type="scientific">Blattamonas nauphoetae</name>
    <dbReference type="NCBI Taxonomy" id="2049346"/>
    <lineage>
        <taxon>Eukaryota</taxon>
        <taxon>Metamonada</taxon>
        <taxon>Preaxostyla</taxon>
        <taxon>Oxymonadida</taxon>
        <taxon>Blattamonas</taxon>
    </lineage>
</organism>
<dbReference type="InterPro" id="IPR002123">
    <property type="entry name" value="Plipid/glycerol_acylTrfase"/>
</dbReference>
<evidence type="ECO:0000256" key="9">
    <source>
        <dbReference type="SAM" id="MobiDB-lite"/>
    </source>
</evidence>
<keyword evidence="3 12" id="KW-0808">Transferase</keyword>
<comment type="similarity">
    <text evidence="2">Belongs to the 1-acyl-sn-glycerol-3-phosphate acyltransferase family.</text>
</comment>
<evidence type="ECO:0000313" key="12">
    <source>
        <dbReference type="EMBL" id="KAK2954780.1"/>
    </source>
</evidence>
<evidence type="ECO:0000256" key="7">
    <source>
        <dbReference type="ARBA" id="ARBA00023136"/>
    </source>
</evidence>
<comment type="caution">
    <text evidence="12">The sequence shown here is derived from an EMBL/GenBank/DDBJ whole genome shotgun (WGS) entry which is preliminary data.</text>
</comment>
<protein>
    <submittedName>
        <fullName evidence="12">Lysophospholipid acyltransferase LPEAT2</fullName>
    </submittedName>
</protein>
<keyword evidence="7 10" id="KW-0472">Membrane</keyword>